<dbReference type="PROSITE" id="PS51324">
    <property type="entry name" value="ERV_ALR"/>
    <property type="match status" value="1"/>
</dbReference>
<evidence type="ECO:0000313" key="12">
    <source>
        <dbReference type="EMBL" id="KAL1495641.1"/>
    </source>
</evidence>
<evidence type="ECO:0000256" key="5">
    <source>
        <dbReference type="ARBA" id="ARBA00023002"/>
    </source>
</evidence>
<evidence type="ECO:0000313" key="13">
    <source>
        <dbReference type="Proteomes" id="UP001515480"/>
    </source>
</evidence>
<feature type="domain" description="ERV/ALR sulfhydryl oxidase" evidence="10">
    <location>
        <begin position="264"/>
        <end position="369"/>
    </location>
</feature>
<proteinExistence type="predicted"/>
<evidence type="ECO:0000256" key="8">
    <source>
        <dbReference type="RuleBase" id="RU371123"/>
    </source>
</evidence>
<dbReference type="GO" id="GO:0005615">
    <property type="term" value="C:extracellular space"/>
    <property type="evidence" value="ECO:0007669"/>
    <property type="project" value="TreeGrafter"/>
</dbReference>
<keyword evidence="8" id="KW-0472">Membrane</keyword>
<dbReference type="GO" id="GO:0003756">
    <property type="term" value="F:protein disulfide isomerase activity"/>
    <property type="evidence" value="ECO:0007669"/>
    <property type="project" value="TreeGrafter"/>
</dbReference>
<dbReference type="InterPro" id="IPR017937">
    <property type="entry name" value="Thioredoxin_CS"/>
</dbReference>
<keyword evidence="8" id="KW-0812">Transmembrane</keyword>
<dbReference type="Proteomes" id="UP001515480">
    <property type="component" value="Unassembled WGS sequence"/>
</dbReference>
<keyword evidence="5 8" id="KW-0560">Oxidoreductase</keyword>
<comment type="caution">
    <text evidence="12">The sequence shown here is derived from an EMBL/GenBank/DDBJ whole genome shotgun (WGS) entry which is preliminary data.</text>
</comment>
<accession>A0AB34IA86</accession>
<dbReference type="PANTHER" id="PTHR22897:SF8">
    <property type="entry name" value="SULFHYDRYL OXIDASE"/>
    <property type="match status" value="1"/>
</dbReference>
<dbReference type="AlphaFoldDB" id="A0AB34IA86"/>
<dbReference type="EC" id="1.8.3.2" evidence="8"/>
<dbReference type="Gene3D" id="3.40.30.10">
    <property type="entry name" value="Glutaredoxin"/>
    <property type="match status" value="1"/>
</dbReference>
<dbReference type="CDD" id="cd02961">
    <property type="entry name" value="PDI_a_family"/>
    <property type="match status" value="1"/>
</dbReference>
<dbReference type="PROSITE" id="PS00194">
    <property type="entry name" value="THIOREDOXIN_1"/>
    <property type="match status" value="1"/>
</dbReference>
<dbReference type="InterPro" id="IPR013766">
    <property type="entry name" value="Thioredoxin_domain"/>
</dbReference>
<dbReference type="Gene3D" id="1.20.120.310">
    <property type="entry name" value="ERV/ALR sulfhydryl oxidase domain"/>
    <property type="match status" value="1"/>
</dbReference>
<organism evidence="12 13">
    <name type="scientific">Prymnesium parvum</name>
    <name type="common">Toxic golden alga</name>
    <dbReference type="NCBI Taxonomy" id="97485"/>
    <lineage>
        <taxon>Eukaryota</taxon>
        <taxon>Haptista</taxon>
        <taxon>Haptophyta</taxon>
        <taxon>Prymnesiophyceae</taxon>
        <taxon>Prymnesiales</taxon>
        <taxon>Prymnesiaceae</taxon>
        <taxon>Prymnesium</taxon>
    </lineage>
</organism>
<protein>
    <recommendedName>
        <fullName evidence="8">Sulfhydryl oxidase</fullName>
        <ecNumber evidence="8">1.8.3.2</ecNumber>
    </recommendedName>
</protein>
<evidence type="ECO:0000256" key="4">
    <source>
        <dbReference type="ARBA" id="ARBA00022827"/>
    </source>
</evidence>
<dbReference type="Pfam" id="PF04777">
    <property type="entry name" value="Evr1_Alr"/>
    <property type="match status" value="1"/>
</dbReference>
<dbReference type="GO" id="GO:0016971">
    <property type="term" value="F:flavin-dependent sulfhydryl oxidase activity"/>
    <property type="evidence" value="ECO:0007669"/>
    <property type="project" value="InterPro"/>
</dbReference>
<dbReference type="GO" id="GO:0006457">
    <property type="term" value="P:protein folding"/>
    <property type="evidence" value="ECO:0007669"/>
    <property type="project" value="TreeGrafter"/>
</dbReference>
<comment type="cofactor">
    <cofactor evidence="1 8">
        <name>FAD</name>
        <dbReference type="ChEBI" id="CHEBI:57692"/>
    </cofactor>
</comment>
<dbReference type="Pfam" id="PF00085">
    <property type="entry name" value="Thioredoxin"/>
    <property type="match status" value="1"/>
</dbReference>
<name>A0AB34IA86_PRYPA</name>
<comment type="catalytic activity">
    <reaction evidence="8">
        <text>2 R'C(R)SH + O2 = R'C(R)S-S(R)CR' + H2O2</text>
        <dbReference type="Rhea" id="RHEA:17357"/>
        <dbReference type="ChEBI" id="CHEBI:15379"/>
        <dbReference type="ChEBI" id="CHEBI:16240"/>
        <dbReference type="ChEBI" id="CHEBI:16520"/>
        <dbReference type="ChEBI" id="CHEBI:17412"/>
        <dbReference type="EC" id="1.8.3.2"/>
    </reaction>
</comment>
<keyword evidence="4 8" id="KW-0274">FAD</keyword>
<dbReference type="InterPro" id="IPR039798">
    <property type="entry name" value="Sulfhydryl_oxidase"/>
</dbReference>
<keyword evidence="2 8" id="KW-0285">Flavoprotein</keyword>
<feature type="region of interest" description="Disordered" evidence="9">
    <location>
        <begin position="120"/>
        <end position="143"/>
    </location>
</feature>
<dbReference type="InterPro" id="IPR036774">
    <property type="entry name" value="ERV/ALR_sulphydryl_oxid_sf"/>
</dbReference>
<evidence type="ECO:0000256" key="6">
    <source>
        <dbReference type="ARBA" id="ARBA00023157"/>
    </source>
</evidence>
<dbReference type="GO" id="GO:0000139">
    <property type="term" value="C:Golgi membrane"/>
    <property type="evidence" value="ECO:0007669"/>
    <property type="project" value="TreeGrafter"/>
</dbReference>
<evidence type="ECO:0000256" key="2">
    <source>
        <dbReference type="ARBA" id="ARBA00022630"/>
    </source>
</evidence>
<dbReference type="SUPFAM" id="SSF52833">
    <property type="entry name" value="Thioredoxin-like"/>
    <property type="match status" value="1"/>
</dbReference>
<evidence type="ECO:0000259" key="10">
    <source>
        <dbReference type="PROSITE" id="PS51324"/>
    </source>
</evidence>
<keyword evidence="8" id="KW-1133">Transmembrane helix</keyword>
<evidence type="ECO:0000259" key="11">
    <source>
        <dbReference type="PROSITE" id="PS51352"/>
    </source>
</evidence>
<keyword evidence="13" id="KW-1185">Reference proteome</keyword>
<keyword evidence="3" id="KW-0732">Signal</keyword>
<keyword evidence="7" id="KW-0325">Glycoprotein</keyword>
<feature type="domain" description="Thioredoxin" evidence="11">
    <location>
        <begin position="1"/>
        <end position="119"/>
    </location>
</feature>
<keyword evidence="6" id="KW-1015">Disulfide bond</keyword>
<evidence type="ECO:0000256" key="9">
    <source>
        <dbReference type="SAM" id="MobiDB-lite"/>
    </source>
</evidence>
<dbReference type="InterPro" id="IPR017905">
    <property type="entry name" value="ERV/ALR_sulphydryl_oxidase"/>
</dbReference>
<evidence type="ECO:0000256" key="1">
    <source>
        <dbReference type="ARBA" id="ARBA00001974"/>
    </source>
</evidence>
<dbReference type="SUPFAM" id="SSF69000">
    <property type="entry name" value="FAD-dependent thiol oxidase"/>
    <property type="match status" value="1"/>
</dbReference>
<dbReference type="PANTHER" id="PTHR22897">
    <property type="entry name" value="QUIESCIN Q6-RELATED SULFHYDRYL OXIDASE"/>
    <property type="match status" value="1"/>
</dbReference>
<reference evidence="12 13" key="1">
    <citation type="journal article" date="2024" name="Science">
        <title>Giant polyketide synthase enzymes in the biosynthesis of giant marine polyether toxins.</title>
        <authorList>
            <person name="Fallon T.R."/>
            <person name="Shende V.V."/>
            <person name="Wierzbicki I.H."/>
            <person name="Pendleton A.L."/>
            <person name="Watervoot N.F."/>
            <person name="Auber R.P."/>
            <person name="Gonzalez D.J."/>
            <person name="Wisecaver J.H."/>
            <person name="Moore B.S."/>
        </authorList>
    </citation>
    <scope>NUCLEOTIDE SEQUENCE [LARGE SCALE GENOMIC DNA]</scope>
    <source>
        <strain evidence="12 13">12B1</strain>
    </source>
</reference>
<gene>
    <name evidence="12" type="ORF">AB1Y20_016508</name>
</gene>
<evidence type="ECO:0000256" key="3">
    <source>
        <dbReference type="ARBA" id="ARBA00022729"/>
    </source>
</evidence>
<feature type="transmembrane region" description="Helical" evidence="8">
    <location>
        <begin position="436"/>
        <end position="456"/>
    </location>
</feature>
<dbReference type="EMBL" id="JBGBPQ010000031">
    <property type="protein sequence ID" value="KAL1495641.1"/>
    <property type="molecule type" value="Genomic_DNA"/>
</dbReference>
<dbReference type="PROSITE" id="PS51352">
    <property type="entry name" value="THIOREDOXIN_2"/>
    <property type="match status" value="1"/>
</dbReference>
<sequence length="470" mass="51034">MPPSDGLYSASSPVVTLTPHALSTATSRGSAVLVEYYSAWCGHCQHFQPTYEAIAASAKAALPSLLVGAINCPSHEAACAEAAVGSFPTLVLYARGQRHVYSGGEDEASILAWAREKLPPPADGTPAEAAEATPPPPRREEGKLLPRVPIVPVPTQDIITAARQSLLEVANARLVATKQVNSELANTESHKDGLGALLGWLRALHYQLPREWDGGATAASVAELQAMLHGRLTVPKRAEWLQMLDRVNAGEANRKHEWVLCNSSNPQLHAYPCSMWLLFHSLVEHSTETTAMTTLDAIVGYVIHFFGCEECATHFAAMAATREYSLRTMSERGGRERAALWLWHAHNVVNLRLAAAPDKALAEFAKGEWPATAECAACKKVTLSHHGAKPSVGWDRKQVSQYLSLAYCLEPRFECWRELQERRLARPAAEAELSHATGLTLVAFAVFLLLACGFHLRGGGGKKKKSDHVV</sequence>
<dbReference type="InterPro" id="IPR036249">
    <property type="entry name" value="Thioredoxin-like_sf"/>
</dbReference>
<evidence type="ECO:0000256" key="7">
    <source>
        <dbReference type="ARBA" id="ARBA00023180"/>
    </source>
</evidence>